<dbReference type="InterPro" id="IPR000889">
    <property type="entry name" value="Glutathione_peroxidase"/>
</dbReference>
<evidence type="ECO:0000256" key="7">
    <source>
        <dbReference type="ARBA" id="ARBA00022729"/>
    </source>
</evidence>
<protein>
    <recommendedName>
        <fullName evidence="4 10">Glutathione peroxidase</fullName>
    </recommendedName>
</protein>
<feature type="compositionally biased region" description="Basic and acidic residues" evidence="11">
    <location>
        <begin position="197"/>
        <end position="209"/>
    </location>
</feature>
<name>A0A7R9BXX6_9CRUS</name>
<organism evidence="12">
    <name type="scientific">Notodromas monacha</name>
    <dbReference type="NCBI Taxonomy" id="399045"/>
    <lineage>
        <taxon>Eukaryota</taxon>
        <taxon>Metazoa</taxon>
        <taxon>Ecdysozoa</taxon>
        <taxon>Arthropoda</taxon>
        <taxon>Crustacea</taxon>
        <taxon>Oligostraca</taxon>
        <taxon>Ostracoda</taxon>
        <taxon>Podocopa</taxon>
        <taxon>Podocopida</taxon>
        <taxon>Cypridocopina</taxon>
        <taxon>Cypridoidea</taxon>
        <taxon>Cyprididae</taxon>
        <taxon>Notodromas</taxon>
    </lineage>
</organism>
<dbReference type="PANTHER" id="PTHR11592:SF88">
    <property type="entry name" value="GLUTATHIONE PEROXIDASE-RELATED"/>
    <property type="match status" value="1"/>
</dbReference>
<dbReference type="PANTHER" id="PTHR11592">
    <property type="entry name" value="GLUTATHIONE PEROXIDASE"/>
    <property type="match status" value="1"/>
</dbReference>
<keyword evidence="7" id="KW-0732">Signal</keyword>
<evidence type="ECO:0000256" key="5">
    <source>
        <dbReference type="ARBA" id="ARBA00022525"/>
    </source>
</evidence>
<dbReference type="Proteomes" id="UP000678499">
    <property type="component" value="Unassembled WGS sequence"/>
</dbReference>
<evidence type="ECO:0000256" key="1">
    <source>
        <dbReference type="ARBA" id="ARBA00000217"/>
    </source>
</evidence>
<evidence type="ECO:0000256" key="2">
    <source>
        <dbReference type="ARBA" id="ARBA00004613"/>
    </source>
</evidence>
<dbReference type="GO" id="GO:0005576">
    <property type="term" value="C:extracellular region"/>
    <property type="evidence" value="ECO:0007669"/>
    <property type="project" value="UniProtKB-SubCell"/>
</dbReference>
<proteinExistence type="inferred from homology"/>
<evidence type="ECO:0000256" key="10">
    <source>
        <dbReference type="RuleBase" id="RU000499"/>
    </source>
</evidence>
<evidence type="ECO:0000256" key="6">
    <source>
        <dbReference type="ARBA" id="ARBA00022559"/>
    </source>
</evidence>
<feature type="non-terminal residue" evidence="12">
    <location>
        <position position="1"/>
    </location>
</feature>
<sequence length="385" mass="44842">MREMCQGKVCVVVNVASFCGLTVTEYNQMNDLVEKFPCDKFLILAFPCNQFCFEASALSNFKYSFSNFTLNHENAFGEEEILNMLKHVRPGKGFVPKATMFERIDVNGKDALPMFEFLKREIPCPVDDPLYLLKHETFHYWDPLFRYDISGNFEKFLIDQNGRVVKRYSPMYQMKYLEDDICQLLNIKQDNNLEAQETNRRDDDPDIHPSNKGLKRTWDPSEEDTPKDQAKKEKLDDFFDGSGKHECIVQHKCGEECKAMVDNSQCKPYHKPGNVPPAKHNFLVAWVEPRPIRQTQVMEEEQSYISNHSLCWSGLEQFITRSTHINRLANVHPILPTPEIQHKTTSGFNNFSNFKFGLRYDGKHLRHIIRNNSVKLRAKEKKSQA</sequence>
<keyword evidence="9" id="KW-0325">Glycoprotein</keyword>
<evidence type="ECO:0000256" key="9">
    <source>
        <dbReference type="ARBA" id="ARBA00023180"/>
    </source>
</evidence>
<dbReference type="EMBL" id="CAJPEX010003522">
    <property type="protein sequence ID" value="CAG0922289.1"/>
    <property type="molecule type" value="Genomic_DNA"/>
</dbReference>
<dbReference type="SUPFAM" id="SSF52833">
    <property type="entry name" value="Thioredoxin-like"/>
    <property type="match status" value="1"/>
</dbReference>
<comment type="subcellular location">
    <subcellularLocation>
        <location evidence="2">Secreted</location>
    </subcellularLocation>
</comment>
<dbReference type="OrthoDB" id="446890at2759"/>
<dbReference type="PRINTS" id="PR01011">
    <property type="entry name" value="GLUTPROXDASE"/>
</dbReference>
<accession>A0A7R9BXX6</accession>
<dbReference type="InterPro" id="IPR036249">
    <property type="entry name" value="Thioredoxin-like_sf"/>
</dbReference>
<keyword evidence="5" id="KW-0964">Secreted</keyword>
<evidence type="ECO:0000256" key="8">
    <source>
        <dbReference type="ARBA" id="ARBA00023002"/>
    </source>
</evidence>
<dbReference type="GO" id="GO:0006979">
    <property type="term" value="P:response to oxidative stress"/>
    <property type="evidence" value="ECO:0007669"/>
    <property type="project" value="InterPro"/>
</dbReference>
<evidence type="ECO:0000313" key="12">
    <source>
        <dbReference type="EMBL" id="CAD7282137.1"/>
    </source>
</evidence>
<comment type="catalytic activity">
    <reaction evidence="1">
        <text>2 glutathione + H2O2 = glutathione disulfide + 2 H2O</text>
        <dbReference type="Rhea" id="RHEA:16833"/>
        <dbReference type="ChEBI" id="CHEBI:15377"/>
        <dbReference type="ChEBI" id="CHEBI:16240"/>
        <dbReference type="ChEBI" id="CHEBI:57925"/>
        <dbReference type="ChEBI" id="CHEBI:58297"/>
        <dbReference type="EC" id="1.11.1.9"/>
    </reaction>
</comment>
<dbReference type="PROSITE" id="PS00460">
    <property type="entry name" value="GLUTATHIONE_PEROXID_1"/>
    <property type="match status" value="1"/>
</dbReference>
<dbReference type="Pfam" id="PF00255">
    <property type="entry name" value="GSHPx"/>
    <property type="match status" value="1"/>
</dbReference>
<feature type="region of interest" description="Disordered" evidence="11">
    <location>
        <begin position="195"/>
        <end position="233"/>
    </location>
</feature>
<dbReference type="InterPro" id="IPR029760">
    <property type="entry name" value="GPX_CS"/>
</dbReference>
<evidence type="ECO:0000256" key="3">
    <source>
        <dbReference type="ARBA" id="ARBA00006926"/>
    </source>
</evidence>
<evidence type="ECO:0000313" key="13">
    <source>
        <dbReference type="Proteomes" id="UP000678499"/>
    </source>
</evidence>
<evidence type="ECO:0000256" key="4">
    <source>
        <dbReference type="ARBA" id="ARBA00012310"/>
    </source>
</evidence>
<keyword evidence="13" id="KW-1185">Reference proteome</keyword>
<dbReference type="Gene3D" id="3.40.30.10">
    <property type="entry name" value="Glutaredoxin"/>
    <property type="match status" value="1"/>
</dbReference>
<keyword evidence="6 10" id="KW-0575">Peroxidase</keyword>
<evidence type="ECO:0000256" key="11">
    <source>
        <dbReference type="SAM" id="MobiDB-lite"/>
    </source>
</evidence>
<dbReference type="PROSITE" id="PS51355">
    <property type="entry name" value="GLUTATHIONE_PEROXID_3"/>
    <property type="match status" value="1"/>
</dbReference>
<dbReference type="InterPro" id="IPR029759">
    <property type="entry name" value="GPX_AS"/>
</dbReference>
<feature type="compositionally biased region" description="Basic and acidic residues" evidence="11">
    <location>
        <begin position="216"/>
        <end position="233"/>
    </location>
</feature>
<dbReference type="PROSITE" id="PS00763">
    <property type="entry name" value="GLUTATHIONE_PEROXID_2"/>
    <property type="match status" value="1"/>
</dbReference>
<gene>
    <name evidence="12" type="ORF">NMOB1V02_LOCUS9768</name>
</gene>
<reference evidence="12" key="1">
    <citation type="submission" date="2020-11" db="EMBL/GenBank/DDBJ databases">
        <authorList>
            <person name="Tran Van P."/>
        </authorList>
    </citation>
    <scope>NUCLEOTIDE SEQUENCE</scope>
</reference>
<keyword evidence="8 10" id="KW-0560">Oxidoreductase</keyword>
<dbReference type="EMBL" id="OA885559">
    <property type="protein sequence ID" value="CAD7282137.1"/>
    <property type="molecule type" value="Genomic_DNA"/>
</dbReference>
<dbReference type="AlphaFoldDB" id="A0A7R9BXX6"/>
<comment type="similarity">
    <text evidence="3 10">Belongs to the glutathione peroxidase family.</text>
</comment>
<dbReference type="GO" id="GO:0004602">
    <property type="term" value="F:glutathione peroxidase activity"/>
    <property type="evidence" value="ECO:0007669"/>
    <property type="project" value="UniProtKB-EC"/>
</dbReference>